<feature type="signal peptide" evidence="2">
    <location>
        <begin position="1"/>
        <end position="26"/>
    </location>
</feature>
<dbReference type="EMBL" id="JACHXE010000003">
    <property type="protein sequence ID" value="MBB3076742.1"/>
    <property type="molecule type" value="Genomic_DNA"/>
</dbReference>
<keyword evidence="2" id="KW-0732">Signal</keyword>
<feature type="region of interest" description="Disordered" evidence="1">
    <location>
        <begin position="117"/>
        <end position="142"/>
    </location>
</feature>
<evidence type="ECO:0000313" key="3">
    <source>
        <dbReference type="EMBL" id="MBB3076742.1"/>
    </source>
</evidence>
<sequence>MRSIRALAVAVSVGALSMGITTISQAIDLHHPGVQQVSPHLPAKGGEKGDGKGHRKGDGKGHRKGGGKGGKKVHVENHDLHYSCVGKSFGYCTKHIEFKQTLIGDVTTGLIGLIGTTSTPPNTSSPNGTVNPPGDAQWCSPGFWRNHHPEEWGPTGLTGSESYSSVFNGDLPSRTQAGINAGAPTNPSILFVLQNPQYYGGDDTNRIADELSDRHPDINFTGERVDNCPL</sequence>
<evidence type="ECO:0000256" key="2">
    <source>
        <dbReference type="SAM" id="SignalP"/>
    </source>
</evidence>
<comment type="caution">
    <text evidence="3">The sequence shown here is derived from an EMBL/GenBank/DDBJ whole genome shotgun (WGS) entry which is preliminary data.</text>
</comment>
<name>A0A7W5F1M3_9ACTN</name>
<protein>
    <submittedName>
        <fullName evidence="3">Uncharacterized protein</fullName>
    </submittedName>
</protein>
<proteinExistence type="predicted"/>
<feature type="compositionally biased region" description="Low complexity" evidence="1">
    <location>
        <begin position="117"/>
        <end position="133"/>
    </location>
</feature>
<gene>
    <name evidence="3" type="ORF">FHS41_003230</name>
</gene>
<evidence type="ECO:0000313" key="4">
    <source>
        <dbReference type="Proteomes" id="UP000572907"/>
    </source>
</evidence>
<reference evidence="3 4" key="1">
    <citation type="submission" date="2020-08" db="EMBL/GenBank/DDBJ databases">
        <title>Genomic Encyclopedia of Type Strains, Phase III (KMG-III): the genomes of soil and plant-associated and newly described type strains.</title>
        <authorList>
            <person name="Whitman W."/>
        </authorList>
    </citation>
    <scope>NUCLEOTIDE SEQUENCE [LARGE SCALE GENOMIC DNA]</scope>
    <source>
        <strain evidence="3 4">CECT 3237</strain>
    </source>
</reference>
<accession>A0A7W5F1M3</accession>
<dbReference type="AlphaFoldDB" id="A0A7W5F1M3"/>
<dbReference type="Proteomes" id="UP000572907">
    <property type="component" value="Unassembled WGS sequence"/>
</dbReference>
<evidence type="ECO:0000256" key="1">
    <source>
        <dbReference type="SAM" id="MobiDB-lite"/>
    </source>
</evidence>
<feature type="region of interest" description="Disordered" evidence="1">
    <location>
        <begin position="35"/>
        <end position="73"/>
    </location>
</feature>
<feature type="chain" id="PRO_5031204558" evidence="2">
    <location>
        <begin position="27"/>
        <end position="230"/>
    </location>
</feature>
<feature type="compositionally biased region" description="Basic residues" evidence="1">
    <location>
        <begin position="61"/>
        <end position="72"/>
    </location>
</feature>
<keyword evidence="4" id="KW-1185">Reference proteome</keyword>
<dbReference type="RefSeq" id="WP_184592079.1">
    <property type="nucleotide sequence ID" value="NZ_BMUP01000007.1"/>
</dbReference>
<feature type="compositionally biased region" description="Basic and acidic residues" evidence="1">
    <location>
        <begin position="45"/>
        <end position="60"/>
    </location>
</feature>
<organism evidence="3 4">
    <name type="scientific">Streptomyces violarus</name>
    <dbReference type="NCBI Taxonomy" id="67380"/>
    <lineage>
        <taxon>Bacteria</taxon>
        <taxon>Bacillati</taxon>
        <taxon>Actinomycetota</taxon>
        <taxon>Actinomycetes</taxon>
        <taxon>Kitasatosporales</taxon>
        <taxon>Streptomycetaceae</taxon>
        <taxon>Streptomyces</taxon>
    </lineage>
</organism>